<dbReference type="eggNOG" id="COG2017">
    <property type="taxonomic scope" value="Bacteria"/>
</dbReference>
<sequence>MNLFGMELSEKQLIESIGQMSQVAGMKRHILCGGRAEGVEAVDVKTGSGFQFTVLPGRAMDIAWAEYNGIPLGWISKSGIVAPQYYEPEGLSWLRSFFGGVLTTCGLTQAGAPCDDQGEMLGQHGRIGNIPAEHVNMDAYWQSGQYIMKLRGSMVEACTFNENLKLTREIKAVLGDSKLYIHDQVENIGYQPSPLMLLYHMNFGFPIVSQYSRLYADDISVAARDEAAKPGIGIYDSFQMPTKGYAEQVFFHSLRADADGYTSVGIINKEINTGIYIKFNINQLPYFTEWKMMGQQDYVVGLEPGNCIPEGRAAARNNGRLQFIQPGEIKDVDIELAVLSGEQSIQEFINDMGGNK</sequence>
<organism evidence="1 2">
    <name type="scientific">Mahella australiensis (strain DSM 15567 / CIP 107919 / 50-1 BON)</name>
    <dbReference type="NCBI Taxonomy" id="697281"/>
    <lineage>
        <taxon>Bacteria</taxon>
        <taxon>Bacillati</taxon>
        <taxon>Bacillota</taxon>
        <taxon>Clostridia</taxon>
        <taxon>Thermoanaerobacterales</taxon>
        <taxon>Thermoanaerobacterales Family IV. Incertae Sedis</taxon>
        <taxon>Mahella</taxon>
    </lineage>
</organism>
<dbReference type="EMBL" id="CP002360">
    <property type="protein sequence ID" value="AEE96936.1"/>
    <property type="molecule type" value="Genomic_DNA"/>
</dbReference>
<dbReference type="RefSeq" id="WP_013781364.1">
    <property type="nucleotide sequence ID" value="NC_015520.1"/>
</dbReference>
<dbReference type="InterPro" id="IPR014718">
    <property type="entry name" value="GH-type_carb-bd"/>
</dbReference>
<dbReference type="HOGENOM" id="CLU_056939_0_0_9"/>
<protein>
    <recommendedName>
        <fullName evidence="3">DUF4432 domain-containing protein</fullName>
    </recommendedName>
</protein>
<dbReference type="AlphaFoldDB" id="F4A0A2"/>
<gene>
    <name evidence="1" type="ordered locus">Mahau_1755</name>
</gene>
<reference evidence="1 2" key="2">
    <citation type="journal article" date="2011" name="Stand. Genomic Sci.">
        <title>Complete genome sequence of Mahella australiensis type strain (50-1 BON).</title>
        <authorList>
            <person name="Sikorski J."/>
            <person name="Teshima H."/>
            <person name="Nolan M."/>
            <person name="Lucas S."/>
            <person name="Hammon N."/>
            <person name="Deshpande S."/>
            <person name="Cheng J.F."/>
            <person name="Pitluck S."/>
            <person name="Liolios K."/>
            <person name="Pagani I."/>
            <person name="Ivanova N."/>
            <person name="Huntemann M."/>
            <person name="Mavromatis K."/>
            <person name="Ovchinikova G."/>
            <person name="Pati A."/>
            <person name="Tapia R."/>
            <person name="Han C."/>
            <person name="Goodwin L."/>
            <person name="Chen A."/>
            <person name="Palaniappan K."/>
            <person name="Land M."/>
            <person name="Hauser L."/>
            <person name="Ngatchou-Djao O.D."/>
            <person name="Rohde M."/>
            <person name="Pukall R."/>
            <person name="Spring S."/>
            <person name="Abt B."/>
            <person name="Goker M."/>
            <person name="Detter J.C."/>
            <person name="Woyke T."/>
            <person name="Bristow J."/>
            <person name="Markowitz V."/>
            <person name="Hugenholtz P."/>
            <person name="Eisen J.A."/>
            <person name="Kyrpides N.C."/>
            <person name="Klenk H.P."/>
            <person name="Lapidus A."/>
        </authorList>
    </citation>
    <scope>NUCLEOTIDE SEQUENCE [LARGE SCALE GENOMIC DNA]</scope>
    <source>
        <strain evidence="2">DSM 15567 / CIP 107919 / 50-1 BON</strain>
    </source>
</reference>
<keyword evidence="2" id="KW-1185">Reference proteome</keyword>
<accession>F4A0A2</accession>
<evidence type="ECO:0008006" key="3">
    <source>
        <dbReference type="Google" id="ProtNLM"/>
    </source>
</evidence>
<dbReference type="Proteomes" id="UP000008457">
    <property type="component" value="Chromosome"/>
</dbReference>
<evidence type="ECO:0000313" key="2">
    <source>
        <dbReference type="Proteomes" id="UP000008457"/>
    </source>
</evidence>
<name>F4A0A2_MAHA5</name>
<dbReference type="Pfam" id="PF14486">
    <property type="entry name" value="DUF4432"/>
    <property type="match status" value="1"/>
</dbReference>
<dbReference type="Gene3D" id="2.70.98.10">
    <property type="match status" value="1"/>
</dbReference>
<evidence type="ECO:0000313" key="1">
    <source>
        <dbReference type="EMBL" id="AEE96936.1"/>
    </source>
</evidence>
<dbReference type="KEGG" id="mas:Mahau_1755"/>
<dbReference type="InterPro" id="IPR027839">
    <property type="entry name" value="DUF4432"/>
</dbReference>
<dbReference type="GO" id="GO:0030246">
    <property type="term" value="F:carbohydrate binding"/>
    <property type="evidence" value="ECO:0007669"/>
    <property type="project" value="InterPro"/>
</dbReference>
<reference evidence="2" key="1">
    <citation type="submission" date="2010-11" db="EMBL/GenBank/DDBJ databases">
        <title>The complete genome of Mahella australiensis DSM 15567.</title>
        <authorList>
            <consortium name="US DOE Joint Genome Institute (JGI-PGF)"/>
            <person name="Lucas S."/>
            <person name="Copeland A."/>
            <person name="Lapidus A."/>
            <person name="Bruce D."/>
            <person name="Goodwin L."/>
            <person name="Pitluck S."/>
            <person name="Kyrpides N."/>
            <person name="Mavromatis K."/>
            <person name="Pagani I."/>
            <person name="Ivanova N."/>
            <person name="Teshima H."/>
            <person name="Brettin T."/>
            <person name="Detter J.C."/>
            <person name="Han C."/>
            <person name="Tapia R."/>
            <person name="Land M."/>
            <person name="Hauser L."/>
            <person name="Markowitz V."/>
            <person name="Cheng J.-F."/>
            <person name="Hugenholtz P."/>
            <person name="Woyke T."/>
            <person name="Wu D."/>
            <person name="Spring S."/>
            <person name="Pukall R."/>
            <person name="Steenblock K."/>
            <person name="Schneider S."/>
            <person name="Klenk H.-P."/>
            <person name="Eisen J.A."/>
        </authorList>
    </citation>
    <scope>NUCLEOTIDE SEQUENCE [LARGE SCALE GENOMIC DNA]</scope>
    <source>
        <strain evidence="2">DSM 15567 / CIP 107919 / 50-1 BON</strain>
    </source>
</reference>
<dbReference type="STRING" id="697281.Mahau_1755"/>
<proteinExistence type="predicted"/>
<dbReference type="CDD" id="cd09023">
    <property type="entry name" value="Aldose_epim_Ec_c4013"/>
    <property type="match status" value="1"/>
</dbReference>